<protein>
    <submittedName>
        <fullName evidence="2">TIGR02206 family membrane protein</fullName>
    </submittedName>
</protein>
<keyword evidence="1" id="KW-0812">Transmembrane</keyword>
<feature type="transmembrane region" description="Helical" evidence="1">
    <location>
        <begin position="170"/>
        <end position="194"/>
    </location>
</feature>
<keyword evidence="1" id="KW-1133">Transmembrane helix</keyword>
<accession>A0A9D1L3Q8</accession>
<dbReference type="Pfam" id="PF14808">
    <property type="entry name" value="TMEM164"/>
    <property type="match status" value="1"/>
</dbReference>
<comment type="caution">
    <text evidence="2">The sequence shown here is derived from an EMBL/GenBank/DDBJ whole genome shotgun (WGS) entry which is preliminary data.</text>
</comment>
<feature type="transmembrane region" description="Helical" evidence="1">
    <location>
        <begin position="57"/>
        <end position="78"/>
    </location>
</feature>
<dbReference type="EMBL" id="DVML01000031">
    <property type="protein sequence ID" value="HIU22985.1"/>
    <property type="molecule type" value="Genomic_DNA"/>
</dbReference>
<dbReference type="Proteomes" id="UP000824087">
    <property type="component" value="Unassembled WGS sequence"/>
</dbReference>
<feature type="transmembrane region" description="Helical" evidence="1">
    <location>
        <begin position="107"/>
        <end position="125"/>
    </location>
</feature>
<sequence length="248" mass="29568">MREFFVDEVAGTTFTLFGPLHIALILFVVIGLGLIYRYRHQIYHLSDRAKKIIKYGLVIVLYLNMLIYYNGFAYYGIYTWKNHLPIHFCYIASFSFMIACLLRKRSWYHVIYFLAFIGPVPAIIWPKMVSSFDSFIFYQWIISHHVFLLGSFFLYYAYDFHIQKKDLWKVLIVANIVLLFATGFNMIFKTNYIFSSEIPAHVFELYPFLKYFNYPLLILEVTGMVMVWIAYIPVYLKQREDKKQGETV</sequence>
<organism evidence="2 3">
    <name type="scientific">Candidatus Fimihabitans intestinipullorum</name>
    <dbReference type="NCBI Taxonomy" id="2840820"/>
    <lineage>
        <taxon>Bacteria</taxon>
        <taxon>Bacillati</taxon>
        <taxon>Mycoplasmatota</taxon>
        <taxon>Mycoplasmatota incertae sedis</taxon>
        <taxon>Candidatus Fimihabitans</taxon>
    </lineage>
</organism>
<feature type="transmembrane region" description="Helical" evidence="1">
    <location>
        <begin position="214"/>
        <end position="236"/>
    </location>
</feature>
<evidence type="ECO:0000313" key="2">
    <source>
        <dbReference type="EMBL" id="HIU22985.1"/>
    </source>
</evidence>
<proteinExistence type="predicted"/>
<feature type="transmembrane region" description="Helical" evidence="1">
    <location>
        <begin position="84"/>
        <end position="102"/>
    </location>
</feature>
<evidence type="ECO:0000256" key="1">
    <source>
        <dbReference type="SAM" id="Phobius"/>
    </source>
</evidence>
<feature type="transmembrane region" description="Helical" evidence="1">
    <location>
        <begin position="16"/>
        <end position="36"/>
    </location>
</feature>
<keyword evidence="1" id="KW-0472">Membrane</keyword>
<feature type="transmembrane region" description="Helical" evidence="1">
    <location>
        <begin position="137"/>
        <end position="158"/>
    </location>
</feature>
<reference evidence="2" key="2">
    <citation type="journal article" date="2021" name="PeerJ">
        <title>Extensive microbial diversity within the chicken gut microbiome revealed by metagenomics and culture.</title>
        <authorList>
            <person name="Gilroy R."/>
            <person name="Ravi A."/>
            <person name="Getino M."/>
            <person name="Pursley I."/>
            <person name="Horton D.L."/>
            <person name="Alikhan N.F."/>
            <person name="Baker D."/>
            <person name="Gharbi K."/>
            <person name="Hall N."/>
            <person name="Watson M."/>
            <person name="Adriaenssens E.M."/>
            <person name="Foster-Nyarko E."/>
            <person name="Jarju S."/>
            <person name="Secka A."/>
            <person name="Antonio M."/>
            <person name="Oren A."/>
            <person name="Chaudhuri R.R."/>
            <person name="La Ragione R."/>
            <person name="Hildebrand F."/>
            <person name="Pallen M.J."/>
        </authorList>
    </citation>
    <scope>NUCLEOTIDE SEQUENCE</scope>
    <source>
        <strain evidence="2">CHK197-8231</strain>
    </source>
</reference>
<name>A0A9D1L3Q8_9BACT</name>
<gene>
    <name evidence="2" type="ORF">IAD49_05330</name>
</gene>
<dbReference type="AlphaFoldDB" id="A0A9D1L3Q8"/>
<reference evidence="2" key="1">
    <citation type="submission" date="2020-10" db="EMBL/GenBank/DDBJ databases">
        <authorList>
            <person name="Gilroy R."/>
        </authorList>
    </citation>
    <scope>NUCLEOTIDE SEQUENCE</scope>
    <source>
        <strain evidence="2">CHK197-8231</strain>
    </source>
</reference>
<dbReference type="NCBIfam" id="TIGR02206">
    <property type="entry name" value="intg_mem_TP0381"/>
    <property type="match status" value="1"/>
</dbReference>
<evidence type="ECO:0000313" key="3">
    <source>
        <dbReference type="Proteomes" id="UP000824087"/>
    </source>
</evidence>
<dbReference type="InterPro" id="IPR011737">
    <property type="entry name" value="CHP02206_TP0381"/>
</dbReference>